<dbReference type="Gene3D" id="2.20.28.120">
    <property type="entry name" value="Ribosomal protein L33"/>
    <property type="match status" value="1"/>
</dbReference>
<dbReference type="InterPro" id="IPR011332">
    <property type="entry name" value="Ribosomal_zn-bd"/>
</dbReference>
<dbReference type="Proteomes" id="UP000470470">
    <property type="component" value="Unassembled WGS sequence"/>
</dbReference>
<dbReference type="PANTHER" id="PTHR15238">
    <property type="entry name" value="54S RIBOSOMAL PROTEIN L39, MITOCHONDRIAL"/>
    <property type="match status" value="1"/>
</dbReference>
<dbReference type="EMBL" id="JAAGWK010000015">
    <property type="protein sequence ID" value="NEL54558.1"/>
    <property type="molecule type" value="Genomic_DNA"/>
</dbReference>
<evidence type="ECO:0000256" key="1">
    <source>
        <dbReference type="ARBA" id="ARBA00007596"/>
    </source>
</evidence>
<dbReference type="NCBIfam" id="TIGR01023">
    <property type="entry name" value="rpmG_bact"/>
    <property type="match status" value="1"/>
</dbReference>
<dbReference type="RefSeq" id="WP_152727801.1">
    <property type="nucleotide sequence ID" value="NZ_JAABOZ010000001.1"/>
</dbReference>
<dbReference type="GO" id="GO:0006412">
    <property type="term" value="P:translation"/>
    <property type="evidence" value="ECO:0007669"/>
    <property type="project" value="UniProtKB-UniRule"/>
</dbReference>
<keyword evidence="7" id="KW-1185">Reference proteome</keyword>
<dbReference type="FunFam" id="2.20.28.120:FF:000002">
    <property type="entry name" value="50S ribosomal protein L33"/>
    <property type="match status" value="1"/>
</dbReference>
<dbReference type="InterPro" id="IPR038584">
    <property type="entry name" value="Ribosomal_bL33_sf"/>
</dbReference>
<dbReference type="InterPro" id="IPR018264">
    <property type="entry name" value="Ribosomal_bL33_CS"/>
</dbReference>
<dbReference type="PROSITE" id="PS00582">
    <property type="entry name" value="RIBOSOMAL_L33"/>
    <property type="match status" value="1"/>
</dbReference>
<organism evidence="6 7">
    <name type="scientific">Goekera deserti</name>
    <dbReference type="NCBI Taxonomy" id="2497753"/>
    <lineage>
        <taxon>Bacteria</taxon>
        <taxon>Bacillati</taxon>
        <taxon>Actinomycetota</taxon>
        <taxon>Actinomycetes</taxon>
        <taxon>Geodermatophilales</taxon>
        <taxon>Geodermatophilaceae</taxon>
        <taxon>Goekera</taxon>
    </lineage>
</organism>
<dbReference type="GO" id="GO:0022625">
    <property type="term" value="C:cytosolic large ribosomal subunit"/>
    <property type="evidence" value="ECO:0007669"/>
    <property type="project" value="TreeGrafter"/>
</dbReference>
<proteinExistence type="inferred from homology"/>
<protein>
    <recommendedName>
        <fullName evidence="4 5">Large ribosomal subunit protein bL33</fullName>
    </recommendedName>
</protein>
<dbReference type="GO" id="GO:0003735">
    <property type="term" value="F:structural constituent of ribosome"/>
    <property type="evidence" value="ECO:0007669"/>
    <property type="project" value="InterPro"/>
</dbReference>
<sequence length="55" mass="6602">MARATDVRPVIRLKSTAGTGYTYVTRKNRRNDPDRLVLRKYDPLVRRHVEFKEER</sequence>
<evidence type="ECO:0000256" key="2">
    <source>
        <dbReference type="ARBA" id="ARBA00022980"/>
    </source>
</evidence>
<name>A0A7K3WDK7_9ACTN</name>
<accession>A0A7K3WDK7</accession>
<dbReference type="Pfam" id="PF00471">
    <property type="entry name" value="Ribosomal_L33"/>
    <property type="match status" value="1"/>
</dbReference>
<gene>
    <name evidence="5 6" type="primary">rpmG</name>
    <name evidence="6" type="ORF">G1H19_11150</name>
</gene>
<evidence type="ECO:0000256" key="5">
    <source>
        <dbReference type="HAMAP-Rule" id="MF_00294"/>
    </source>
</evidence>
<evidence type="ECO:0000256" key="3">
    <source>
        <dbReference type="ARBA" id="ARBA00023274"/>
    </source>
</evidence>
<dbReference type="HAMAP" id="MF_00294">
    <property type="entry name" value="Ribosomal_bL33"/>
    <property type="match status" value="1"/>
</dbReference>
<dbReference type="NCBIfam" id="NF001860">
    <property type="entry name" value="PRK00595.1"/>
    <property type="match status" value="1"/>
</dbReference>
<evidence type="ECO:0000313" key="6">
    <source>
        <dbReference type="EMBL" id="NEL54558.1"/>
    </source>
</evidence>
<dbReference type="SUPFAM" id="SSF57829">
    <property type="entry name" value="Zn-binding ribosomal proteins"/>
    <property type="match status" value="1"/>
</dbReference>
<keyword evidence="2 5" id="KW-0689">Ribosomal protein</keyword>
<comment type="similarity">
    <text evidence="1 5">Belongs to the bacterial ribosomal protein bL33 family.</text>
</comment>
<keyword evidence="3 5" id="KW-0687">Ribonucleoprotein</keyword>
<reference evidence="6 7" key="1">
    <citation type="submission" date="2020-02" db="EMBL/GenBank/DDBJ databases">
        <title>The whole genome sequence of CPCC 205119.</title>
        <authorList>
            <person name="Jiang Z."/>
        </authorList>
    </citation>
    <scope>NUCLEOTIDE SEQUENCE [LARGE SCALE GENOMIC DNA]</scope>
    <source>
        <strain evidence="6 7">CPCC 205119</strain>
    </source>
</reference>
<comment type="caution">
    <text evidence="6">The sequence shown here is derived from an EMBL/GenBank/DDBJ whole genome shotgun (WGS) entry which is preliminary data.</text>
</comment>
<dbReference type="PANTHER" id="PTHR15238:SF1">
    <property type="entry name" value="LARGE RIBOSOMAL SUBUNIT PROTEIN BL33M"/>
    <property type="match status" value="1"/>
</dbReference>
<dbReference type="InterPro" id="IPR001705">
    <property type="entry name" value="Ribosomal_bL33"/>
</dbReference>
<evidence type="ECO:0000313" key="7">
    <source>
        <dbReference type="Proteomes" id="UP000470470"/>
    </source>
</evidence>
<evidence type="ECO:0000256" key="4">
    <source>
        <dbReference type="ARBA" id="ARBA00035176"/>
    </source>
</evidence>
<dbReference type="AlphaFoldDB" id="A0A7K3WDK7"/>